<evidence type="ECO:0000259" key="1">
    <source>
        <dbReference type="Pfam" id="PF13577"/>
    </source>
</evidence>
<protein>
    <submittedName>
        <fullName evidence="2">Nuclear transport factor 2 family protein</fullName>
    </submittedName>
</protein>
<organism evidence="2 3">
    <name type="scientific">Jatrophihabitans cynanchi</name>
    <dbReference type="NCBI Taxonomy" id="2944128"/>
    <lineage>
        <taxon>Bacteria</taxon>
        <taxon>Bacillati</taxon>
        <taxon>Actinomycetota</taxon>
        <taxon>Actinomycetes</taxon>
        <taxon>Jatrophihabitantales</taxon>
        <taxon>Jatrophihabitantaceae</taxon>
        <taxon>Jatrophihabitans</taxon>
    </lineage>
</organism>
<gene>
    <name evidence="2" type="ORF">M6B22_17475</name>
</gene>
<dbReference type="Proteomes" id="UP001164693">
    <property type="component" value="Chromosome"/>
</dbReference>
<proteinExistence type="predicted"/>
<dbReference type="SUPFAM" id="SSF54427">
    <property type="entry name" value="NTF2-like"/>
    <property type="match status" value="1"/>
</dbReference>
<feature type="domain" description="SnoaL-like" evidence="1">
    <location>
        <begin position="8"/>
        <end position="137"/>
    </location>
</feature>
<accession>A0ABY7JXA1</accession>
<reference evidence="2" key="1">
    <citation type="submission" date="2022-05" db="EMBL/GenBank/DDBJ databases">
        <title>Jatrophihabitans sp. SB3-54 whole genome sequence.</title>
        <authorList>
            <person name="Suh M.K."/>
            <person name="Eom M.K."/>
            <person name="Kim J.S."/>
            <person name="Kim H.S."/>
            <person name="Do H.E."/>
            <person name="Shin Y.K."/>
            <person name="Lee J.-S."/>
        </authorList>
    </citation>
    <scope>NUCLEOTIDE SEQUENCE</scope>
    <source>
        <strain evidence="2">SB3-54</strain>
    </source>
</reference>
<dbReference type="Pfam" id="PF13577">
    <property type="entry name" value="SnoaL_4"/>
    <property type="match status" value="1"/>
</dbReference>
<dbReference type="InterPro" id="IPR037401">
    <property type="entry name" value="SnoaL-like"/>
</dbReference>
<dbReference type="InterPro" id="IPR032710">
    <property type="entry name" value="NTF2-like_dom_sf"/>
</dbReference>
<name>A0ABY7JXA1_9ACTN</name>
<dbReference type="Gene3D" id="3.10.450.50">
    <property type="match status" value="1"/>
</dbReference>
<dbReference type="RefSeq" id="WP_269442842.1">
    <property type="nucleotide sequence ID" value="NZ_CP097463.1"/>
</dbReference>
<evidence type="ECO:0000313" key="3">
    <source>
        <dbReference type="Proteomes" id="UP001164693"/>
    </source>
</evidence>
<dbReference type="EMBL" id="CP097463">
    <property type="protein sequence ID" value="WAX56310.1"/>
    <property type="molecule type" value="Genomic_DNA"/>
</dbReference>
<evidence type="ECO:0000313" key="2">
    <source>
        <dbReference type="EMBL" id="WAX56310.1"/>
    </source>
</evidence>
<sequence length="141" mass="15327">MNIEAADGQIRSLLARIAHLADDGSIEEYLELFTADAVWQMPANEAVGAPADRREGREDIAAGVRARRESGLQGPGTATRHAIISIDVQVRSAELAEAVSYWLFFSDTSTAPRVVSVGRYDDVLRGSDGRWQLAERTITVG</sequence>
<keyword evidence="3" id="KW-1185">Reference proteome</keyword>